<dbReference type="InterPro" id="IPR045121">
    <property type="entry name" value="CoAse"/>
</dbReference>
<keyword evidence="4 8" id="KW-0378">Hydrolase</keyword>
<dbReference type="SUPFAM" id="SSF55811">
    <property type="entry name" value="Nudix"/>
    <property type="match status" value="1"/>
</dbReference>
<dbReference type="PANTHER" id="PTHR12992">
    <property type="entry name" value="NUDIX HYDROLASE"/>
    <property type="match status" value="1"/>
</dbReference>
<evidence type="ECO:0000256" key="1">
    <source>
        <dbReference type="ARBA" id="ARBA00001936"/>
    </source>
</evidence>
<gene>
    <name evidence="8" type="ORF">ASZ90_017554</name>
</gene>
<evidence type="ECO:0000313" key="8">
    <source>
        <dbReference type="EMBL" id="KUG05065.1"/>
    </source>
</evidence>
<organism evidence="8">
    <name type="scientific">hydrocarbon metagenome</name>
    <dbReference type="NCBI Taxonomy" id="938273"/>
    <lineage>
        <taxon>unclassified sequences</taxon>
        <taxon>metagenomes</taxon>
        <taxon>ecological metagenomes</taxon>
    </lineage>
</organism>
<evidence type="ECO:0000256" key="5">
    <source>
        <dbReference type="ARBA" id="ARBA00022842"/>
    </source>
</evidence>
<keyword evidence="6" id="KW-0464">Manganese</keyword>
<name>A0A0W8E917_9ZZZZ</name>
<dbReference type="Pfam" id="PF00293">
    <property type="entry name" value="NUDIX"/>
    <property type="match status" value="1"/>
</dbReference>
<evidence type="ECO:0000256" key="2">
    <source>
        <dbReference type="ARBA" id="ARBA00001946"/>
    </source>
</evidence>
<keyword evidence="3" id="KW-0479">Metal-binding</keyword>
<dbReference type="InterPro" id="IPR015797">
    <property type="entry name" value="NUDIX_hydrolase-like_dom_sf"/>
</dbReference>
<feature type="domain" description="Nudix hydrolase" evidence="7">
    <location>
        <begin position="22"/>
        <end position="157"/>
    </location>
</feature>
<dbReference type="EMBL" id="LNQE01001831">
    <property type="protein sequence ID" value="KUG05065.1"/>
    <property type="molecule type" value="Genomic_DNA"/>
</dbReference>
<dbReference type="AlphaFoldDB" id="A0A0W8E917"/>
<protein>
    <submittedName>
        <fullName evidence="8">Putative nudix hydrolase yeab</fullName>
    </submittedName>
</protein>
<accession>A0A0W8E917</accession>
<dbReference type="GO" id="GO:0046872">
    <property type="term" value="F:metal ion binding"/>
    <property type="evidence" value="ECO:0007669"/>
    <property type="project" value="UniProtKB-KW"/>
</dbReference>
<sequence>MLGDKINSFRGRSAKILGHENTFKSAVLLPLIIVENKYFVLFEKRAFSMNRQPGEICFPGGAKEPTDDYSEYTAIRESSEELGVPLNCFEVIAPLDIMVSSFNSIVIPYLAHIKIQDPSTLRINKDEVENILLIPLDFFLENDPEVHIIKTSAQVPDDFPYHLIPHGRNYPFRTGCIPQYFYIWEGETIWGLTASILHHFIDLLKKA</sequence>
<comment type="caution">
    <text evidence="8">The sequence shown here is derived from an EMBL/GenBank/DDBJ whole genome shotgun (WGS) entry which is preliminary data.</text>
</comment>
<keyword evidence="5" id="KW-0460">Magnesium</keyword>
<comment type="cofactor">
    <cofactor evidence="2">
        <name>Mg(2+)</name>
        <dbReference type="ChEBI" id="CHEBI:18420"/>
    </cofactor>
</comment>
<evidence type="ECO:0000256" key="3">
    <source>
        <dbReference type="ARBA" id="ARBA00022723"/>
    </source>
</evidence>
<dbReference type="PROSITE" id="PS51462">
    <property type="entry name" value="NUDIX"/>
    <property type="match status" value="1"/>
</dbReference>
<dbReference type="PANTHER" id="PTHR12992:SF11">
    <property type="entry name" value="MITOCHONDRIAL COENZYME A DIPHOSPHATASE NUDT8"/>
    <property type="match status" value="1"/>
</dbReference>
<dbReference type="GO" id="GO:0010945">
    <property type="term" value="F:coenzyme A diphosphatase activity"/>
    <property type="evidence" value="ECO:0007669"/>
    <property type="project" value="InterPro"/>
</dbReference>
<dbReference type="Gene3D" id="3.90.79.10">
    <property type="entry name" value="Nucleoside Triphosphate Pyrophosphohydrolase"/>
    <property type="match status" value="1"/>
</dbReference>
<proteinExistence type="predicted"/>
<comment type="cofactor">
    <cofactor evidence="1">
        <name>Mn(2+)</name>
        <dbReference type="ChEBI" id="CHEBI:29035"/>
    </cofactor>
</comment>
<evidence type="ECO:0000256" key="4">
    <source>
        <dbReference type="ARBA" id="ARBA00022801"/>
    </source>
</evidence>
<evidence type="ECO:0000259" key="7">
    <source>
        <dbReference type="PROSITE" id="PS51462"/>
    </source>
</evidence>
<evidence type="ECO:0000256" key="6">
    <source>
        <dbReference type="ARBA" id="ARBA00023211"/>
    </source>
</evidence>
<dbReference type="InterPro" id="IPR000086">
    <property type="entry name" value="NUDIX_hydrolase_dom"/>
</dbReference>
<dbReference type="CDD" id="cd03426">
    <property type="entry name" value="NUDIX_CoAse_Nudt7"/>
    <property type="match status" value="1"/>
</dbReference>
<reference evidence="8" key="1">
    <citation type="journal article" date="2015" name="Proc. Natl. Acad. Sci. U.S.A.">
        <title>Networks of energetic and metabolic interactions define dynamics in microbial communities.</title>
        <authorList>
            <person name="Embree M."/>
            <person name="Liu J.K."/>
            <person name="Al-Bassam M.M."/>
            <person name="Zengler K."/>
        </authorList>
    </citation>
    <scope>NUCLEOTIDE SEQUENCE</scope>
</reference>